<reference evidence="2 3" key="1">
    <citation type="submission" date="2020-01" db="EMBL/GenBank/DDBJ databases">
        <authorList>
            <consortium name="DOE Joint Genome Institute"/>
            <person name="Haridas S."/>
            <person name="Albert R."/>
            <person name="Binder M."/>
            <person name="Bloem J."/>
            <person name="Labutti K."/>
            <person name="Salamov A."/>
            <person name="Andreopoulos B."/>
            <person name="Baker S.E."/>
            <person name="Barry K."/>
            <person name="Bills G."/>
            <person name="Bluhm B.H."/>
            <person name="Cannon C."/>
            <person name="Castanera R."/>
            <person name="Culley D.E."/>
            <person name="Daum C."/>
            <person name="Ezra D."/>
            <person name="Gonzalez J.B."/>
            <person name="Henrissat B."/>
            <person name="Kuo A."/>
            <person name="Liang C."/>
            <person name="Lipzen A."/>
            <person name="Lutzoni F."/>
            <person name="Magnuson J."/>
            <person name="Mondo S."/>
            <person name="Nolan M."/>
            <person name="Ohm R."/>
            <person name="Pangilinan J."/>
            <person name="Park H.-J.H."/>
            <person name="Ramirez L."/>
            <person name="Alfaro M."/>
            <person name="Sun H."/>
            <person name="Tritt A."/>
            <person name="Yoshinaga Y."/>
            <person name="Zwiers L.-H.L."/>
            <person name="Turgeon B.G."/>
            <person name="Goodwin S.B."/>
            <person name="Spatafora J.W."/>
            <person name="Crous P.W."/>
            <person name="Grigoriev I.V."/>
        </authorList>
    </citation>
    <scope>NUCLEOTIDE SEQUENCE [LARGE SCALE GENOMIC DNA]</scope>
    <source>
        <strain evidence="2 3">CBS 611.86</strain>
    </source>
</reference>
<accession>A0A7C8MGD3</accession>
<evidence type="ECO:0000256" key="1">
    <source>
        <dbReference type="SAM" id="MobiDB-lite"/>
    </source>
</evidence>
<protein>
    <submittedName>
        <fullName evidence="2">Uncharacterized protein</fullName>
    </submittedName>
</protein>
<sequence length="209" mass="23084">MDLLNELRITKLGFWNAVHHMSFDRGNLPRHCRLCYFFSLLSEVASVGSSVESSIGSLFATMNRPIVLSSSLKRRNKPTDLVSTTNERVAPSHERFAPSHERVAPSHERFAPSHERVLPRKSSQDTNASSIFLPTEAFQAIATGVYNIDFIASPFAAAAELNPTFGRQFNALFSEHFGICAGLHQGTATQGVIDLIQEDERRIGILEGG</sequence>
<dbReference type="EMBL" id="JAADJZ010000001">
    <property type="protein sequence ID" value="KAF2877838.1"/>
    <property type="molecule type" value="Genomic_DNA"/>
</dbReference>
<evidence type="ECO:0000313" key="3">
    <source>
        <dbReference type="Proteomes" id="UP000481861"/>
    </source>
</evidence>
<feature type="compositionally biased region" description="Basic and acidic residues" evidence="1">
    <location>
        <begin position="97"/>
        <end position="118"/>
    </location>
</feature>
<organism evidence="2 3">
    <name type="scientific">Massariosphaeria phaeospora</name>
    <dbReference type="NCBI Taxonomy" id="100035"/>
    <lineage>
        <taxon>Eukaryota</taxon>
        <taxon>Fungi</taxon>
        <taxon>Dikarya</taxon>
        <taxon>Ascomycota</taxon>
        <taxon>Pezizomycotina</taxon>
        <taxon>Dothideomycetes</taxon>
        <taxon>Pleosporomycetidae</taxon>
        <taxon>Pleosporales</taxon>
        <taxon>Pleosporales incertae sedis</taxon>
        <taxon>Massariosphaeria</taxon>
    </lineage>
</organism>
<keyword evidence="3" id="KW-1185">Reference proteome</keyword>
<evidence type="ECO:0000313" key="2">
    <source>
        <dbReference type="EMBL" id="KAF2877838.1"/>
    </source>
</evidence>
<dbReference type="Proteomes" id="UP000481861">
    <property type="component" value="Unassembled WGS sequence"/>
</dbReference>
<feature type="region of interest" description="Disordered" evidence="1">
    <location>
        <begin position="97"/>
        <end position="122"/>
    </location>
</feature>
<gene>
    <name evidence="2" type="ORF">BDV95DRAFT_588860</name>
</gene>
<name>A0A7C8MGD3_9PLEO</name>
<comment type="caution">
    <text evidence="2">The sequence shown here is derived from an EMBL/GenBank/DDBJ whole genome shotgun (WGS) entry which is preliminary data.</text>
</comment>
<dbReference type="AlphaFoldDB" id="A0A7C8MGD3"/>
<proteinExistence type="predicted"/>